<accession>A0AC35TR89</accession>
<evidence type="ECO:0000313" key="1">
    <source>
        <dbReference type="Proteomes" id="UP000095286"/>
    </source>
</evidence>
<sequence>MPIQCNEALYEDNTIDEAAELFKTKTALKSLRISTQYDPANVFKVNSEFQLQKNLVVAGNYYGIKQQDYSKVLGTLLQTNQRLMAEATSLVAQSGVCENAEGITNLDQQLEEYALGLPSPIGQELWQTAMRKFAEKGPTISDVEMEAMDKEVKRLEKLEVELENQLQELTVSILKVNDAAIEQLECKGSETCPANFALDEIEIERKAVAALEEELDGTIKEIEVCLGRSLDSSGEMANLIGVEECHQIMMEQEQKLAGISEEEHQIEEAKKAEVQKLYDNLCLTQKAMVIESEVNELTLEFAKLKNEELIQRSNKLKEEIGGLENMLAEAREMNQKKDFTFYESFYEKCAEWPSLFM</sequence>
<evidence type="ECO:0000313" key="2">
    <source>
        <dbReference type="WBParaSite" id="RSKR_0000324400.1"/>
    </source>
</evidence>
<dbReference type="Proteomes" id="UP000095286">
    <property type="component" value="Unplaced"/>
</dbReference>
<dbReference type="WBParaSite" id="RSKR_0000324400.1">
    <property type="protein sequence ID" value="RSKR_0000324400.1"/>
    <property type="gene ID" value="RSKR_0000324400"/>
</dbReference>
<organism evidence="1 2">
    <name type="scientific">Rhabditophanes sp. KR3021</name>
    <dbReference type="NCBI Taxonomy" id="114890"/>
    <lineage>
        <taxon>Eukaryota</taxon>
        <taxon>Metazoa</taxon>
        <taxon>Ecdysozoa</taxon>
        <taxon>Nematoda</taxon>
        <taxon>Chromadorea</taxon>
        <taxon>Rhabditida</taxon>
        <taxon>Tylenchina</taxon>
        <taxon>Panagrolaimomorpha</taxon>
        <taxon>Strongyloidoidea</taxon>
        <taxon>Alloionematidae</taxon>
        <taxon>Rhabditophanes</taxon>
    </lineage>
</organism>
<proteinExistence type="predicted"/>
<protein>
    <submittedName>
        <fullName evidence="2">Prefoldin subunit 4</fullName>
    </submittedName>
</protein>
<reference evidence="2" key="1">
    <citation type="submission" date="2016-11" db="UniProtKB">
        <authorList>
            <consortium name="WormBaseParasite"/>
        </authorList>
    </citation>
    <scope>IDENTIFICATION</scope>
    <source>
        <strain evidence="2">KR3021</strain>
    </source>
</reference>
<name>A0AC35TR89_9BILA</name>